<evidence type="ECO:0000256" key="2">
    <source>
        <dbReference type="ARBA" id="ARBA00012035"/>
    </source>
</evidence>
<dbReference type="PROSITE" id="PS00584">
    <property type="entry name" value="PFKB_KINASES_2"/>
    <property type="match status" value="1"/>
</dbReference>
<dbReference type="RefSeq" id="WP_025361934.1">
    <property type="nucleotide sequence ID" value="NZ_BAAABQ010000022.1"/>
</dbReference>
<evidence type="ECO:0000256" key="9">
    <source>
        <dbReference type="ARBA" id="ARBA00022842"/>
    </source>
</evidence>
<dbReference type="CDD" id="cd01174">
    <property type="entry name" value="ribokinase"/>
    <property type="match status" value="1"/>
</dbReference>
<evidence type="ECO:0000256" key="3">
    <source>
        <dbReference type="ARBA" id="ARBA00016943"/>
    </source>
</evidence>
<evidence type="ECO:0000313" key="16">
    <source>
        <dbReference type="Proteomes" id="UP000517916"/>
    </source>
</evidence>
<feature type="binding site" evidence="12">
    <location>
        <begin position="40"/>
        <end position="44"/>
    </location>
    <ligand>
        <name>substrate</name>
    </ligand>
</feature>
<comment type="cofactor">
    <cofactor evidence="12">
        <name>Mg(2+)</name>
        <dbReference type="ChEBI" id="CHEBI:18420"/>
    </cofactor>
    <text evidence="12">Requires a divalent cation, most likely magnesium in vivo, as an electrophilic catalyst to aid phosphoryl group transfer. It is the chelate of the metal and the nucleotide that is the actual substrate.</text>
</comment>
<sequence length="297" mass="29954">MTAQIVVVGSANVDVVVRVERRPGAGETVLGSDTVLASGGKGANAAVAAALLAAEVALLGAVGDDQNGELLRTAMGKAGVRMDLVRVTDRASGAAYITVTPDGENTIVVSPGANSDVTVRQVDSAADAIAAARVLLASLEVPIPAVERAVEIAAEAGVRPVLNLSPVAELSPQTLAALDPLVVNEHEAQWLLNGPLEPERLLGLGPKSVVVTLGGRGALVVEAGGSTEVASPQVRVVDTTGAGDSFVGALVTRLAEGADLVTAARYAVRVAAVSVTRPGTQRSYPTRGEVPDSEGMV</sequence>
<evidence type="ECO:0000256" key="7">
    <source>
        <dbReference type="ARBA" id="ARBA00022777"/>
    </source>
</evidence>
<feature type="region of interest" description="Disordered" evidence="13">
    <location>
        <begin position="278"/>
        <end position="297"/>
    </location>
</feature>
<feature type="binding site" evidence="12">
    <location>
        <position position="244"/>
    </location>
    <ligand>
        <name>substrate</name>
    </ligand>
</feature>
<dbReference type="PANTHER" id="PTHR10584:SF166">
    <property type="entry name" value="RIBOKINASE"/>
    <property type="match status" value="1"/>
</dbReference>
<feature type="domain" description="Carbohydrate kinase PfkB" evidence="14">
    <location>
        <begin position="3"/>
        <end position="286"/>
    </location>
</feature>
<dbReference type="PANTHER" id="PTHR10584">
    <property type="entry name" value="SUGAR KINASE"/>
    <property type="match status" value="1"/>
</dbReference>
<protein>
    <recommendedName>
        <fullName evidence="3 12">Ribokinase</fullName>
        <shortName evidence="12">RK</shortName>
        <ecNumber evidence="2 12">2.7.1.15</ecNumber>
    </recommendedName>
</protein>
<keyword evidence="7 12" id="KW-0418">Kinase</keyword>
<feature type="active site" description="Proton acceptor" evidence="12">
    <location>
        <position position="244"/>
    </location>
</feature>
<evidence type="ECO:0000313" key="15">
    <source>
        <dbReference type="EMBL" id="MBA8929278.1"/>
    </source>
</evidence>
<evidence type="ECO:0000256" key="8">
    <source>
        <dbReference type="ARBA" id="ARBA00022840"/>
    </source>
</evidence>
<keyword evidence="4 12" id="KW-0808">Transferase</keyword>
<keyword evidence="10 12" id="KW-0630">Potassium</keyword>
<dbReference type="Pfam" id="PF00294">
    <property type="entry name" value="PfkB"/>
    <property type="match status" value="1"/>
</dbReference>
<dbReference type="Proteomes" id="UP000517916">
    <property type="component" value="Unassembled WGS sequence"/>
</dbReference>
<evidence type="ECO:0000256" key="5">
    <source>
        <dbReference type="ARBA" id="ARBA00022723"/>
    </source>
</evidence>
<evidence type="ECO:0000256" key="1">
    <source>
        <dbReference type="ARBA" id="ARBA00005380"/>
    </source>
</evidence>
<dbReference type="InterPro" id="IPR011877">
    <property type="entry name" value="Ribokinase"/>
</dbReference>
<feature type="binding site" evidence="12">
    <location>
        <position position="140"/>
    </location>
    <ligand>
        <name>substrate</name>
    </ligand>
</feature>
<comment type="catalytic activity">
    <reaction evidence="12">
        <text>D-ribose + ATP = D-ribose 5-phosphate + ADP + H(+)</text>
        <dbReference type="Rhea" id="RHEA:13697"/>
        <dbReference type="ChEBI" id="CHEBI:15378"/>
        <dbReference type="ChEBI" id="CHEBI:30616"/>
        <dbReference type="ChEBI" id="CHEBI:47013"/>
        <dbReference type="ChEBI" id="CHEBI:78346"/>
        <dbReference type="ChEBI" id="CHEBI:456216"/>
        <dbReference type="EC" id="2.7.1.15"/>
    </reaction>
</comment>
<feature type="binding site" evidence="12">
    <location>
        <position position="277"/>
    </location>
    <ligand>
        <name>K(+)</name>
        <dbReference type="ChEBI" id="CHEBI:29103"/>
    </ligand>
</feature>
<evidence type="ECO:0000259" key="14">
    <source>
        <dbReference type="Pfam" id="PF00294"/>
    </source>
</evidence>
<dbReference type="InterPro" id="IPR002173">
    <property type="entry name" value="Carboh/pur_kinase_PfkB_CS"/>
</dbReference>
<keyword evidence="8 12" id="KW-0067">ATP-binding</keyword>
<keyword evidence="12" id="KW-0963">Cytoplasm</keyword>
<feature type="binding site" evidence="12">
    <location>
        <position position="240"/>
    </location>
    <ligand>
        <name>K(+)</name>
        <dbReference type="ChEBI" id="CHEBI:29103"/>
    </ligand>
</feature>
<feature type="binding site" evidence="12">
    <location>
        <position position="279"/>
    </location>
    <ligand>
        <name>K(+)</name>
        <dbReference type="ChEBI" id="CHEBI:29103"/>
    </ligand>
</feature>
<feature type="binding site" evidence="12">
    <location>
        <position position="238"/>
    </location>
    <ligand>
        <name>K(+)</name>
        <dbReference type="ChEBI" id="CHEBI:29103"/>
    </ligand>
</feature>
<dbReference type="HAMAP" id="MF_01987">
    <property type="entry name" value="Ribokinase"/>
    <property type="match status" value="1"/>
</dbReference>
<name>A0ABR6BQT3_9PSEU</name>
<dbReference type="InterPro" id="IPR029056">
    <property type="entry name" value="Ribokinase-like"/>
</dbReference>
<evidence type="ECO:0000256" key="6">
    <source>
        <dbReference type="ARBA" id="ARBA00022741"/>
    </source>
</evidence>
<keyword evidence="9 12" id="KW-0460">Magnesium</keyword>
<keyword evidence="11 12" id="KW-0119">Carbohydrate metabolism</keyword>
<dbReference type="GO" id="GO:0004747">
    <property type="term" value="F:ribokinase activity"/>
    <property type="evidence" value="ECO:0007669"/>
    <property type="project" value="UniProtKB-EC"/>
</dbReference>
<dbReference type="PRINTS" id="PR00990">
    <property type="entry name" value="RIBOKINASE"/>
</dbReference>
<proteinExistence type="inferred from homology"/>
<comment type="subunit">
    <text evidence="12">Homodimer.</text>
</comment>
<feature type="binding site" evidence="12">
    <location>
        <begin position="243"/>
        <end position="244"/>
    </location>
    <ligand>
        <name>ATP</name>
        <dbReference type="ChEBI" id="CHEBI:30616"/>
    </ligand>
</feature>
<keyword evidence="6 12" id="KW-0547">Nucleotide-binding</keyword>
<gene>
    <name evidence="12" type="primary">rbsK</name>
    <name evidence="15" type="ORF">BC739_006496</name>
</gene>
<comment type="similarity">
    <text evidence="12">Belongs to the carbohydrate kinase PfkB family. Ribokinase subfamily.</text>
</comment>
<feature type="binding site" evidence="12">
    <location>
        <position position="274"/>
    </location>
    <ligand>
        <name>K(+)</name>
        <dbReference type="ChEBI" id="CHEBI:29103"/>
    </ligand>
</feature>
<dbReference type="InterPro" id="IPR002139">
    <property type="entry name" value="Ribo/fructo_kinase"/>
</dbReference>
<feature type="binding site" evidence="12">
    <location>
        <begin position="212"/>
        <end position="217"/>
    </location>
    <ligand>
        <name>ATP</name>
        <dbReference type="ChEBI" id="CHEBI:30616"/>
    </ligand>
</feature>
<dbReference type="Gene3D" id="3.40.1190.20">
    <property type="match status" value="1"/>
</dbReference>
<comment type="caution">
    <text evidence="12">Lacks conserved residue(s) required for the propagation of feature annotation.</text>
</comment>
<comment type="similarity">
    <text evidence="1">Belongs to the carbohydrate kinase pfkB family.</text>
</comment>
<accession>A0ABR6BQT3</accession>
<dbReference type="EMBL" id="JACJID010000005">
    <property type="protein sequence ID" value="MBA8929278.1"/>
    <property type="molecule type" value="Genomic_DNA"/>
</dbReference>
<dbReference type="SUPFAM" id="SSF53613">
    <property type="entry name" value="Ribokinase-like"/>
    <property type="match status" value="1"/>
</dbReference>
<dbReference type="InterPro" id="IPR011611">
    <property type="entry name" value="PfkB_dom"/>
</dbReference>
<evidence type="ECO:0000256" key="4">
    <source>
        <dbReference type="ARBA" id="ARBA00022679"/>
    </source>
</evidence>
<comment type="subcellular location">
    <subcellularLocation>
        <location evidence="12">Cytoplasm</location>
    </subcellularLocation>
</comment>
<evidence type="ECO:0000256" key="11">
    <source>
        <dbReference type="ARBA" id="ARBA00023277"/>
    </source>
</evidence>
<dbReference type="EC" id="2.7.1.15" evidence="2 12"/>
<evidence type="ECO:0000256" key="10">
    <source>
        <dbReference type="ARBA" id="ARBA00022958"/>
    </source>
</evidence>
<evidence type="ECO:0000256" key="12">
    <source>
        <dbReference type="HAMAP-Rule" id="MF_01987"/>
    </source>
</evidence>
<evidence type="ECO:0000256" key="13">
    <source>
        <dbReference type="SAM" id="MobiDB-lite"/>
    </source>
</evidence>
<reference evidence="15 16" key="1">
    <citation type="submission" date="2020-08" db="EMBL/GenBank/DDBJ databases">
        <title>Genomic Encyclopedia of Archaeal and Bacterial Type Strains, Phase II (KMG-II): from individual species to whole genera.</title>
        <authorList>
            <person name="Goeker M."/>
        </authorList>
    </citation>
    <scope>NUCLEOTIDE SEQUENCE [LARGE SCALE GENOMIC DNA]</scope>
    <source>
        <strain evidence="15 16">DSM 43850</strain>
    </source>
</reference>
<comment type="activity regulation">
    <text evidence="12">Activated by a monovalent cation that binds near, but not in, the active site. The most likely occupant of the site in vivo is potassium. Ion binding induces a conformational change that may alter substrate affinity.</text>
</comment>
<comment type="function">
    <text evidence="12">Catalyzes the phosphorylation of ribose at O-5 in a reaction requiring ATP and magnesium. The resulting D-ribose-5-phosphate can then be used either for sythesis of nucleotides, histidine, and tryptophan, or as a component of the pentose phosphate pathway.</text>
</comment>
<feature type="binding site" evidence="12">
    <location>
        <position position="283"/>
    </location>
    <ligand>
        <name>K(+)</name>
        <dbReference type="ChEBI" id="CHEBI:29103"/>
    </ligand>
</feature>
<organism evidence="15 16">
    <name type="scientific">Kutzneria viridogrisea</name>
    <dbReference type="NCBI Taxonomy" id="47990"/>
    <lineage>
        <taxon>Bacteria</taxon>
        <taxon>Bacillati</taxon>
        <taxon>Actinomycetota</taxon>
        <taxon>Actinomycetes</taxon>
        <taxon>Pseudonocardiales</taxon>
        <taxon>Pseudonocardiaceae</taxon>
        <taxon>Kutzneria</taxon>
    </lineage>
</organism>
<keyword evidence="5 12" id="KW-0479">Metal-binding</keyword>
<keyword evidence="16" id="KW-1185">Reference proteome</keyword>
<feature type="binding site" evidence="12">
    <location>
        <position position="184"/>
    </location>
    <ligand>
        <name>ATP</name>
        <dbReference type="ChEBI" id="CHEBI:30616"/>
    </ligand>
</feature>
<comment type="caution">
    <text evidence="15">The sequence shown here is derived from an EMBL/GenBank/DDBJ whole genome shotgun (WGS) entry which is preliminary data.</text>
</comment>
<comment type="pathway">
    <text evidence="12">Carbohydrate metabolism; D-ribose degradation; D-ribose 5-phosphate from beta-D-ribopyranose: step 2/2.</text>
</comment>
<feature type="binding site" evidence="12">
    <location>
        <begin position="12"/>
        <end position="14"/>
    </location>
    <ligand>
        <name>substrate</name>
    </ligand>
</feature>